<feature type="domain" description="C3H1-type" evidence="6">
    <location>
        <begin position="324"/>
        <end position="351"/>
    </location>
</feature>
<dbReference type="SUPFAM" id="SSF90229">
    <property type="entry name" value="CCCH zinc finger"/>
    <property type="match status" value="1"/>
</dbReference>
<sequence>MDETRVRSPPAAVFFACHSVLLGSIFTIFVPVWYKTSLQQSLHLFLQLDNTNYFVLVAEKRRKLSWDVILSQAKYCSFITVNPSLLSDSLIWDIDKHPCSPAPSSDSVDTTYLFQTPVVSCIPSLLSNYPKYAKTVLCDVWKRGERCKYGQYCWYAHGSLQLRSIVNEIPDHLEVARNCEEQIAQSITLKLTPEQRQWIVLSQYTRINVDNLLNALSHTLLENADSSAHARSEVERFGLLCEQLEREQMAIYSSNETAQSTPALSSSVPIKQLDISSLQPSTPIIRGSLFSLSLKGIINEALSYLSNSSRSTKMNVKIQKFFIPFEKEECNLNKYSQCPFGNNCFFEHLPNDVEHDIAVFYS</sequence>
<keyword evidence="5" id="KW-0472">Membrane</keyword>
<dbReference type="SMART" id="SM00356">
    <property type="entry name" value="ZnF_C3H1"/>
    <property type="match status" value="2"/>
</dbReference>
<keyword evidence="2 4" id="KW-0863">Zinc-finger</keyword>
<evidence type="ECO:0000256" key="3">
    <source>
        <dbReference type="ARBA" id="ARBA00022833"/>
    </source>
</evidence>
<dbReference type="EMBL" id="JAHQIW010006653">
    <property type="protein sequence ID" value="KAJ1369674.1"/>
    <property type="molecule type" value="Genomic_DNA"/>
</dbReference>
<feature type="domain" description="C3H1-type" evidence="6">
    <location>
        <begin position="132"/>
        <end position="160"/>
    </location>
</feature>
<evidence type="ECO:0000256" key="4">
    <source>
        <dbReference type="PROSITE-ProRule" id="PRU00723"/>
    </source>
</evidence>
<dbReference type="InterPro" id="IPR036855">
    <property type="entry name" value="Znf_CCCH_sf"/>
</dbReference>
<dbReference type="PROSITE" id="PS50103">
    <property type="entry name" value="ZF_C3H1"/>
    <property type="match status" value="2"/>
</dbReference>
<feature type="zinc finger region" description="C3H1-type" evidence="4">
    <location>
        <begin position="132"/>
        <end position="160"/>
    </location>
</feature>
<gene>
    <name evidence="7" type="ORF">KIN20_031188</name>
</gene>
<comment type="caution">
    <text evidence="7">The sequence shown here is derived from an EMBL/GenBank/DDBJ whole genome shotgun (WGS) entry which is preliminary data.</text>
</comment>
<accession>A0AAD5R6G1</accession>
<dbReference type="GO" id="GO:0008270">
    <property type="term" value="F:zinc ion binding"/>
    <property type="evidence" value="ECO:0007669"/>
    <property type="project" value="UniProtKB-KW"/>
</dbReference>
<keyword evidence="1 4" id="KW-0479">Metal-binding</keyword>
<feature type="transmembrane region" description="Helical" evidence="5">
    <location>
        <begin position="12"/>
        <end position="34"/>
    </location>
</feature>
<name>A0AAD5R6G1_PARTN</name>
<evidence type="ECO:0000256" key="1">
    <source>
        <dbReference type="ARBA" id="ARBA00022723"/>
    </source>
</evidence>
<keyword evidence="3 4" id="KW-0862">Zinc</keyword>
<dbReference type="Gene3D" id="4.10.1000.10">
    <property type="entry name" value="Zinc finger, CCCH-type"/>
    <property type="match status" value="1"/>
</dbReference>
<organism evidence="7 8">
    <name type="scientific">Parelaphostrongylus tenuis</name>
    <name type="common">Meningeal worm</name>
    <dbReference type="NCBI Taxonomy" id="148309"/>
    <lineage>
        <taxon>Eukaryota</taxon>
        <taxon>Metazoa</taxon>
        <taxon>Ecdysozoa</taxon>
        <taxon>Nematoda</taxon>
        <taxon>Chromadorea</taxon>
        <taxon>Rhabditida</taxon>
        <taxon>Rhabditina</taxon>
        <taxon>Rhabditomorpha</taxon>
        <taxon>Strongyloidea</taxon>
        <taxon>Metastrongylidae</taxon>
        <taxon>Parelaphostrongylus</taxon>
    </lineage>
</organism>
<keyword evidence="5" id="KW-1133">Transmembrane helix</keyword>
<evidence type="ECO:0000256" key="2">
    <source>
        <dbReference type="ARBA" id="ARBA00022771"/>
    </source>
</evidence>
<evidence type="ECO:0000259" key="6">
    <source>
        <dbReference type="PROSITE" id="PS50103"/>
    </source>
</evidence>
<dbReference type="InterPro" id="IPR000571">
    <property type="entry name" value="Znf_CCCH"/>
</dbReference>
<feature type="zinc finger region" description="C3H1-type" evidence="4">
    <location>
        <begin position="324"/>
        <end position="351"/>
    </location>
</feature>
<evidence type="ECO:0000313" key="7">
    <source>
        <dbReference type="EMBL" id="KAJ1369674.1"/>
    </source>
</evidence>
<evidence type="ECO:0000313" key="8">
    <source>
        <dbReference type="Proteomes" id="UP001196413"/>
    </source>
</evidence>
<evidence type="ECO:0000256" key="5">
    <source>
        <dbReference type="SAM" id="Phobius"/>
    </source>
</evidence>
<protein>
    <recommendedName>
        <fullName evidence="6">C3H1-type domain-containing protein</fullName>
    </recommendedName>
</protein>
<proteinExistence type="predicted"/>
<reference evidence="7" key="1">
    <citation type="submission" date="2021-06" db="EMBL/GenBank/DDBJ databases">
        <title>Parelaphostrongylus tenuis whole genome reference sequence.</title>
        <authorList>
            <person name="Garwood T.J."/>
            <person name="Larsen P.A."/>
            <person name="Fountain-Jones N.M."/>
            <person name="Garbe J.R."/>
            <person name="Macchietto M.G."/>
            <person name="Kania S.A."/>
            <person name="Gerhold R.W."/>
            <person name="Richards J.E."/>
            <person name="Wolf T.M."/>
        </authorList>
    </citation>
    <scope>NUCLEOTIDE SEQUENCE</scope>
    <source>
        <strain evidence="7">MNPRO001-30</strain>
        <tissue evidence="7">Meninges</tissue>
    </source>
</reference>
<keyword evidence="5" id="KW-0812">Transmembrane</keyword>
<dbReference type="Proteomes" id="UP001196413">
    <property type="component" value="Unassembled WGS sequence"/>
</dbReference>
<dbReference type="AlphaFoldDB" id="A0AAD5R6G1"/>
<keyword evidence="8" id="KW-1185">Reference proteome</keyword>